<dbReference type="OrthoDB" id="1879366at2759"/>
<sequence length="354" mass="37300">MAQTSNGPEIPKECLAGVVVNEGPDFTIEVKKVPVPAFGPHDVLIKLSCTGLCMSDVHYALNDWDSPAMSTFGTQCPGHEGAGEIVAVGADVRDIKIGQRAGFKPIADVCFTCEQCRTGNDNYCLSGKITGLQVDGSYKQYIVSPARYTTIIPDGVPDHVAGPVMCSASTMYTAIKASGATPGQWACFPGGGGGVGIQGVQLAVAMGLRPVVVDTGEERRQLALSMGAEEFVDFREVEDAGKKVVEITGGGAHVVFVTAIQAYPTSINYLGYRMGGVVMCIGLPPKDQYKINLSPTAIIVRGQSIKGSLVSSLADVDATLEFAKRGKLKLEPTIVGLSQWNESVQKLKRGEVAG</sequence>
<dbReference type="InterPro" id="IPR002328">
    <property type="entry name" value="ADH_Zn_CS"/>
</dbReference>
<dbReference type="InterPro" id="IPR036291">
    <property type="entry name" value="NAD(P)-bd_dom_sf"/>
</dbReference>
<feature type="domain" description="Enoyl reductase (ER)" evidence="8">
    <location>
        <begin position="23"/>
        <end position="352"/>
    </location>
</feature>
<dbReference type="Pfam" id="PF08240">
    <property type="entry name" value="ADH_N"/>
    <property type="match status" value="1"/>
</dbReference>
<organism evidence="9 10">
    <name type="scientific">Microdochium bolleyi</name>
    <dbReference type="NCBI Taxonomy" id="196109"/>
    <lineage>
        <taxon>Eukaryota</taxon>
        <taxon>Fungi</taxon>
        <taxon>Dikarya</taxon>
        <taxon>Ascomycota</taxon>
        <taxon>Pezizomycotina</taxon>
        <taxon>Sordariomycetes</taxon>
        <taxon>Xylariomycetidae</taxon>
        <taxon>Xylariales</taxon>
        <taxon>Microdochiaceae</taxon>
        <taxon>Microdochium</taxon>
    </lineage>
</organism>
<comment type="cofactor">
    <cofactor evidence="1 7">
        <name>Zn(2+)</name>
        <dbReference type="ChEBI" id="CHEBI:29105"/>
    </cofactor>
</comment>
<evidence type="ECO:0000256" key="2">
    <source>
        <dbReference type="ARBA" id="ARBA00008072"/>
    </source>
</evidence>
<dbReference type="InterPro" id="IPR020843">
    <property type="entry name" value="ER"/>
</dbReference>
<evidence type="ECO:0000259" key="8">
    <source>
        <dbReference type="SMART" id="SM00829"/>
    </source>
</evidence>
<keyword evidence="5" id="KW-0560">Oxidoreductase</keyword>
<dbReference type="SUPFAM" id="SSF51735">
    <property type="entry name" value="NAD(P)-binding Rossmann-fold domains"/>
    <property type="match status" value="1"/>
</dbReference>
<dbReference type="GO" id="GO:0008270">
    <property type="term" value="F:zinc ion binding"/>
    <property type="evidence" value="ECO:0007669"/>
    <property type="project" value="InterPro"/>
</dbReference>
<dbReference type="Gene3D" id="3.40.50.720">
    <property type="entry name" value="NAD(P)-binding Rossmann-like Domain"/>
    <property type="match status" value="1"/>
</dbReference>
<dbReference type="InterPro" id="IPR011032">
    <property type="entry name" value="GroES-like_sf"/>
</dbReference>
<evidence type="ECO:0000256" key="3">
    <source>
        <dbReference type="ARBA" id="ARBA00022723"/>
    </source>
</evidence>
<keyword evidence="4 7" id="KW-0862">Zinc</keyword>
<accession>A0A136IMA0</accession>
<keyword evidence="10" id="KW-1185">Reference proteome</keyword>
<keyword evidence="6" id="KW-0520">NAD</keyword>
<reference evidence="10" key="1">
    <citation type="submission" date="2016-02" db="EMBL/GenBank/DDBJ databases">
        <title>Draft genome sequence of Microdochium bolleyi, a fungal endophyte of beachgrass.</title>
        <authorList>
            <consortium name="DOE Joint Genome Institute"/>
            <person name="David A.S."/>
            <person name="May G."/>
            <person name="Haridas S."/>
            <person name="Lim J."/>
            <person name="Wang M."/>
            <person name="Labutti K."/>
            <person name="Lipzen A."/>
            <person name="Barry K."/>
            <person name="Grigoriev I.V."/>
        </authorList>
    </citation>
    <scope>NUCLEOTIDE SEQUENCE [LARGE SCALE GENOMIC DNA]</scope>
    <source>
        <strain evidence="10">J235TASD1</strain>
    </source>
</reference>
<comment type="similarity">
    <text evidence="2 7">Belongs to the zinc-containing alcohol dehydrogenase family.</text>
</comment>
<evidence type="ECO:0000256" key="6">
    <source>
        <dbReference type="ARBA" id="ARBA00023027"/>
    </source>
</evidence>
<dbReference type="Pfam" id="PF00107">
    <property type="entry name" value="ADH_zinc_N"/>
    <property type="match status" value="1"/>
</dbReference>
<dbReference type="SUPFAM" id="SSF50129">
    <property type="entry name" value="GroES-like"/>
    <property type="match status" value="1"/>
</dbReference>
<evidence type="ECO:0000313" key="9">
    <source>
        <dbReference type="EMBL" id="KXJ86107.1"/>
    </source>
</evidence>
<dbReference type="GO" id="GO:0004022">
    <property type="term" value="F:alcohol dehydrogenase (NAD+) activity"/>
    <property type="evidence" value="ECO:0007669"/>
    <property type="project" value="TreeGrafter"/>
</dbReference>
<dbReference type="FunFam" id="3.40.50.720:FF:000039">
    <property type="entry name" value="Alcohol dehydrogenase AdhP"/>
    <property type="match status" value="1"/>
</dbReference>
<evidence type="ECO:0000256" key="4">
    <source>
        <dbReference type="ARBA" id="ARBA00022833"/>
    </source>
</evidence>
<dbReference type="Proteomes" id="UP000070501">
    <property type="component" value="Unassembled WGS sequence"/>
</dbReference>
<dbReference type="AlphaFoldDB" id="A0A136IMA0"/>
<proteinExistence type="inferred from homology"/>
<dbReference type="PANTHER" id="PTHR42940:SF1">
    <property type="entry name" value="ENOYL REDUCTASE (ER) DOMAIN-CONTAINING PROTEIN"/>
    <property type="match status" value="1"/>
</dbReference>
<dbReference type="PANTHER" id="PTHR42940">
    <property type="entry name" value="ALCOHOL DEHYDROGENASE 1-RELATED"/>
    <property type="match status" value="1"/>
</dbReference>
<dbReference type="PROSITE" id="PS00059">
    <property type="entry name" value="ADH_ZINC"/>
    <property type="match status" value="1"/>
</dbReference>
<dbReference type="EMBL" id="KQ964271">
    <property type="protein sequence ID" value="KXJ86107.1"/>
    <property type="molecule type" value="Genomic_DNA"/>
</dbReference>
<dbReference type="CDD" id="cd08297">
    <property type="entry name" value="CAD3"/>
    <property type="match status" value="1"/>
</dbReference>
<dbReference type="Gene3D" id="3.90.180.10">
    <property type="entry name" value="Medium-chain alcohol dehydrogenases, catalytic domain"/>
    <property type="match status" value="1"/>
</dbReference>
<dbReference type="InParanoid" id="A0A136IMA0"/>
<name>A0A136IMA0_9PEZI</name>
<dbReference type="SMART" id="SM00829">
    <property type="entry name" value="PKS_ER"/>
    <property type="match status" value="1"/>
</dbReference>
<evidence type="ECO:0000256" key="7">
    <source>
        <dbReference type="RuleBase" id="RU361277"/>
    </source>
</evidence>
<evidence type="ECO:0000256" key="1">
    <source>
        <dbReference type="ARBA" id="ARBA00001947"/>
    </source>
</evidence>
<gene>
    <name evidence="9" type="ORF">Micbo1qcDRAFT_190752</name>
</gene>
<keyword evidence="3 7" id="KW-0479">Metal-binding</keyword>
<evidence type="ECO:0000256" key="5">
    <source>
        <dbReference type="ARBA" id="ARBA00023002"/>
    </source>
</evidence>
<dbReference type="STRING" id="196109.A0A136IMA0"/>
<dbReference type="InterPro" id="IPR013149">
    <property type="entry name" value="ADH-like_C"/>
</dbReference>
<protein>
    <submittedName>
        <fullName evidence="9">Chaperonin 10-like protein</fullName>
    </submittedName>
</protein>
<dbReference type="GO" id="GO:0005737">
    <property type="term" value="C:cytoplasm"/>
    <property type="evidence" value="ECO:0007669"/>
    <property type="project" value="TreeGrafter"/>
</dbReference>
<evidence type="ECO:0000313" key="10">
    <source>
        <dbReference type="Proteomes" id="UP000070501"/>
    </source>
</evidence>
<dbReference type="InterPro" id="IPR013154">
    <property type="entry name" value="ADH-like_N"/>
</dbReference>